<organism evidence="1 2">
    <name type="scientific">Xylella fastidiosa (strain 9a5c)</name>
    <dbReference type="NCBI Taxonomy" id="160492"/>
    <lineage>
        <taxon>Bacteria</taxon>
        <taxon>Pseudomonadati</taxon>
        <taxon>Pseudomonadota</taxon>
        <taxon>Gammaproteobacteria</taxon>
        <taxon>Lysobacterales</taxon>
        <taxon>Lysobacteraceae</taxon>
        <taxon>Xylella</taxon>
    </lineage>
</organism>
<dbReference type="EMBL" id="AE003849">
    <property type="protein sequence ID" value="AAF84476.1"/>
    <property type="molecule type" value="Genomic_DNA"/>
</dbReference>
<dbReference type="HOGENOM" id="CLU_2398930_0_0_6"/>
<proteinExistence type="predicted"/>
<sequence>MQRLLQLRRRLSFRNTHPLQQPLIQAAPCRAVGGFVPANGSGALAITGGNRTTPPARRAHLHQRPYTTFPPTMTAGARVRLGQLINNRRNQCR</sequence>
<gene>
    <name evidence="1" type="ordered locus">XF_1667</name>
</gene>
<accession>Q9PCT8</accession>
<dbReference type="Proteomes" id="UP000000812">
    <property type="component" value="Chromosome"/>
</dbReference>
<dbReference type="AlphaFoldDB" id="Q9PCT8"/>
<evidence type="ECO:0000313" key="1">
    <source>
        <dbReference type="EMBL" id="AAF84476.1"/>
    </source>
</evidence>
<reference evidence="1 2" key="1">
    <citation type="journal article" date="2000" name="Nature">
        <title>The genome sequence of the plant pathogen Xylella fastidiosa.</title>
        <authorList>
            <person name="Simpson A.J."/>
            <person name="Reinach F.C."/>
            <person name="Arruda P."/>
            <person name="Abreu F.A."/>
            <person name="Acencio M."/>
            <person name="Alvarenga R."/>
            <person name="Alves L.M."/>
            <person name="Araya J.E."/>
            <person name="Baia G.S."/>
            <person name="Baptista C.S."/>
            <person name="Barros M.H."/>
            <person name="Bonaccorsi E.D."/>
            <person name="Bordin S."/>
            <person name="Bove J.M."/>
            <person name="Briones M.R."/>
            <person name="Bueno M.R."/>
            <person name="Camargo A.A."/>
            <person name="Camargo L.E."/>
            <person name="Carraro D.M."/>
            <person name="Carrer H."/>
            <person name="Colauto N.B."/>
            <person name="Colombo C."/>
            <person name="Costa F.F."/>
            <person name="Costa M.C."/>
            <person name="Costa-Neto C.M."/>
            <person name="Coutinho L.L."/>
            <person name="Cristofani M."/>
            <person name="Dias-Neto E."/>
            <person name="Docena C."/>
            <person name="El-Dorry H."/>
            <person name="Facincani A.P."/>
            <person name="Ferreira A.J."/>
            <person name="Ferreira V.C."/>
            <person name="Ferro J.A."/>
            <person name="Fraga J.S."/>
            <person name="Franca S.C."/>
            <person name="Franco M.C."/>
            <person name="Frohme M."/>
            <person name="Furlan L.R."/>
            <person name="Garnier M."/>
            <person name="Goldman G.H."/>
            <person name="Goldman M.H."/>
            <person name="Gomes S.L."/>
            <person name="Gruber A."/>
            <person name="Ho P.L."/>
            <person name="Hoheisel J.D."/>
            <person name="Junqueira M.L."/>
            <person name="Kemper E.L."/>
            <person name="Kitajima J.P."/>
            <person name="Krieger J.E."/>
            <person name="Kuramae E.E."/>
            <person name="Laigret F."/>
            <person name="Lambais M.R."/>
            <person name="Leite L.C."/>
            <person name="Lemos E.G."/>
            <person name="Lemos M.V."/>
            <person name="Lopes S.A."/>
            <person name="Lopes C.R."/>
            <person name="Machado J.A."/>
            <person name="Machado M.A."/>
            <person name="Madeira A.M."/>
            <person name="Madeira H.M."/>
            <person name="Marino C.L."/>
            <person name="Marques M.V."/>
            <person name="Martins E.A."/>
            <person name="Martins E.M."/>
            <person name="Matsukuma A.Y."/>
            <person name="Menck C.F."/>
            <person name="Miracca E.C."/>
            <person name="Miyaki C.Y."/>
            <person name="Monteriro-Vitorello C.B."/>
            <person name="Moon D.H."/>
            <person name="Nagai M.A."/>
            <person name="Nascimento A.L."/>
            <person name="Netto L.E."/>
            <person name="Nhani A.Jr."/>
            <person name="Nobrega F.G."/>
            <person name="Nunes L.R."/>
            <person name="Oliveira M.A."/>
            <person name="de Oliveira M.C."/>
            <person name="de Oliveira R.C."/>
            <person name="Palmieri D.A."/>
            <person name="Paris A."/>
            <person name="Peixoto B.R."/>
            <person name="Pereira G.A."/>
            <person name="Pereira H.A.Jr."/>
            <person name="Pesquero J.B."/>
            <person name="Quaggio R.B."/>
            <person name="Roberto P.G."/>
            <person name="Rodrigues V."/>
            <person name="de M Rosa A.J."/>
            <person name="de Rosa V.E.Jr."/>
            <person name="de Sa R.G."/>
            <person name="Santelli R.V."/>
            <person name="Sawasaki H.E."/>
            <person name="da Silva A.C."/>
            <person name="da Silva A.M."/>
            <person name="da Silva F.R."/>
            <person name="da Silva W.A.Jr."/>
            <person name="da Silveira J.F."/>
            <person name="Silvestri M.L."/>
            <person name="Siqueira W.J."/>
            <person name="de Souza A.A."/>
            <person name="de Souza A.P."/>
            <person name="Terenzi M.F."/>
            <person name="Truffi D."/>
            <person name="Tsai S.M."/>
            <person name="Tsuhako M.H."/>
            <person name="Vallada H."/>
            <person name="Van Sluys M.A."/>
            <person name="Verjovski-Almeida S."/>
            <person name="Vettore A.L."/>
            <person name="Zago M.A."/>
            <person name="Zatz M."/>
            <person name="Meidanis J."/>
            <person name="Setubal J.C."/>
        </authorList>
    </citation>
    <scope>NUCLEOTIDE SEQUENCE [LARGE SCALE GENOMIC DNA]</scope>
    <source>
        <strain evidence="1 2">9a5c</strain>
    </source>
</reference>
<name>Q9PCT8_XYLFA</name>
<dbReference type="PIR" id="F82653">
    <property type="entry name" value="F82653"/>
</dbReference>
<dbReference type="KEGG" id="xfa:XF_1667"/>
<evidence type="ECO:0000313" key="2">
    <source>
        <dbReference type="Proteomes" id="UP000000812"/>
    </source>
</evidence>
<protein>
    <submittedName>
        <fullName evidence="1">Uncharacterized protein</fullName>
    </submittedName>
</protein>